<sequence>MNTPKPPFAFTGSAGFKLALAISVILNIFLGSIMLGQMIFGKDHHHDRSSKSDRYTLRMELRALDSALPDEARKALRQSLDAARTDLRAQIDDIHATRRYIRDLLAAPQLDSPALSAAFARLNQDLAALQRPLQSIIVDSAEKMTADQRAEMARALSAAQSHASRKASDDKKDDEKSDDPR</sequence>
<dbReference type="Proteomes" id="UP000324996">
    <property type="component" value="Unassembled WGS sequence"/>
</dbReference>
<feature type="transmembrane region" description="Helical" evidence="2">
    <location>
        <begin position="20"/>
        <end position="41"/>
    </location>
</feature>
<protein>
    <recommendedName>
        <fullName evidence="5">Zinc resistance-associated protein</fullName>
    </recommendedName>
</protein>
<dbReference type="RefSeq" id="WP_042085283.1">
    <property type="nucleotide sequence ID" value="NZ_BKCN01000008.1"/>
</dbReference>
<keyword evidence="2" id="KW-0812">Transmembrane</keyword>
<keyword evidence="2" id="KW-0472">Membrane</keyword>
<gene>
    <name evidence="3" type="ORF">JCM17846_17800</name>
</gene>
<evidence type="ECO:0000256" key="1">
    <source>
        <dbReference type="SAM" id="MobiDB-lite"/>
    </source>
</evidence>
<organism evidence="3 4">
    <name type="scientific">Iodidimonas nitroreducens</name>
    <dbReference type="NCBI Taxonomy" id="1236968"/>
    <lineage>
        <taxon>Bacteria</taxon>
        <taxon>Pseudomonadati</taxon>
        <taxon>Pseudomonadota</taxon>
        <taxon>Alphaproteobacteria</taxon>
        <taxon>Iodidimonadales</taxon>
        <taxon>Iodidimonadaceae</taxon>
        <taxon>Iodidimonas</taxon>
    </lineage>
</organism>
<comment type="caution">
    <text evidence="3">The sequence shown here is derived from an EMBL/GenBank/DDBJ whole genome shotgun (WGS) entry which is preliminary data.</text>
</comment>
<dbReference type="Pfam" id="PF13801">
    <property type="entry name" value="Metal_resist"/>
    <property type="match status" value="1"/>
</dbReference>
<accession>A0A5A7N7M2</accession>
<proteinExistence type="predicted"/>
<keyword evidence="4" id="KW-1185">Reference proteome</keyword>
<feature type="compositionally biased region" description="Basic and acidic residues" evidence="1">
    <location>
        <begin position="166"/>
        <end position="181"/>
    </location>
</feature>
<keyword evidence="2" id="KW-1133">Transmembrane helix</keyword>
<dbReference type="InterPro" id="IPR025961">
    <property type="entry name" value="Metal_resist"/>
</dbReference>
<dbReference type="AlphaFoldDB" id="A0A5A7N7M2"/>
<dbReference type="EMBL" id="BKCN01000008">
    <property type="protein sequence ID" value="GER04098.1"/>
    <property type="molecule type" value="Genomic_DNA"/>
</dbReference>
<evidence type="ECO:0000313" key="3">
    <source>
        <dbReference type="EMBL" id="GER04098.1"/>
    </source>
</evidence>
<name>A0A5A7N7M2_9PROT</name>
<feature type="region of interest" description="Disordered" evidence="1">
    <location>
        <begin position="147"/>
        <end position="181"/>
    </location>
</feature>
<reference evidence="3 4" key="1">
    <citation type="submission" date="2019-09" db="EMBL/GenBank/DDBJ databases">
        <title>NBRP : Genome information of microbial organism related human and environment.</title>
        <authorList>
            <person name="Hattori M."/>
            <person name="Oshima K."/>
            <person name="Inaba H."/>
            <person name="Suda W."/>
            <person name="Sakamoto M."/>
            <person name="Iino T."/>
            <person name="Kitahara M."/>
            <person name="Oshida Y."/>
            <person name="Iida T."/>
            <person name="Kudo T."/>
            <person name="Itoh T."/>
            <person name="Ohkuma M."/>
        </authorList>
    </citation>
    <scope>NUCLEOTIDE SEQUENCE [LARGE SCALE GENOMIC DNA]</scope>
    <source>
        <strain evidence="3 4">Q-1</strain>
    </source>
</reference>
<evidence type="ECO:0000313" key="4">
    <source>
        <dbReference type="Proteomes" id="UP000324996"/>
    </source>
</evidence>
<evidence type="ECO:0000256" key="2">
    <source>
        <dbReference type="SAM" id="Phobius"/>
    </source>
</evidence>
<evidence type="ECO:0008006" key="5">
    <source>
        <dbReference type="Google" id="ProtNLM"/>
    </source>
</evidence>